<feature type="compositionally biased region" description="Basic residues" evidence="1">
    <location>
        <begin position="360"/>
        <end position="374"/>
    </location>
</feature>
<proteinExistence type="predicted"/>
<dbReference type="GO" id="GO:0003918">
    <property type="term" value="F:DNA topoisomerase type II (double strand cut, ATP-hydrolyzing) activity"/>
    <property type="evidence" value="ECO:0007669"/>
    <property type="project" value="InterPro"/>
</dbReference>
<name>A0A4S4E2Z3_CAMSN</name>
<dbReference type="Gene3D" id="3.40.50.300">
    <property type="entry name" value="P-loop containing nucleotide triphosphate hydrolases"/>
    <property type="match status" value="1"/>
</dbReference>
<organism evidence="4 5">
    <name type="scientific">Camellia sinensis var. sinensis</name>
    <name type="common">China tea</name>
    <dbReference type="NCBI Taxonomy" id="542762"/>
    <lineage>
        <taxon>Eukaryota</taxon>
        <taxon>Viridiplantae</taxon>
        <taxon>Streptophyta</taxon>
        <taxon>Embryophyta</taxon>
        <taxon>Tracheophyta</taxon>
        <taxon>Spermatophyta</taxon>
        <taxon>Magnoliopsida</taxon>
        <taxon>eudicotyledons</taxon>
        <taxon>Gunneridae</taxon>
        <taxon>Pentapetalae</taxon>
        <taxon>asterids</taxon>
        <taxon>Ericales</taxon>
        <taxon>Theaceae</taxon>
        <taxon>Camellia</taxon>
    </lineage>
</organism>
<keyword evidence="2" id="KW-0472">Membrane</keyword>
<dbReference type="GO" id="GO:0003887">
    <property type="term" value="F:DNA-directed DNA polymerase activity"/>
    <property type="evidence" value="ECO:0007669"/>
    <property type="project" value="InterPro"/>
</dbReference>
<dbReference type="STRING" id="542762.A0A4S4E2Z3"/>
<gene>
    <name evidence="4" type="ORF">TEA_003641</name>
</gene>
<reference evidence="4 5" key="1">
    <citation type="journal article" date="2018" name="Proc. Natl. Acad. Sci. U.S.A.">
        <title>Draft genome sequence of Camellia sinensis var. sinensis provides insights into the evolution of the tea genome and tea quality.</title>
        <authorList>
            <person name="Wei C."/>
            <person name="Yang H."/>
            <person name="Wang S."/>
            <person name="Zhao J."/>
            <person name="Liu C."/>
            <person name="Gao L."/>
            <person name="Xia E."/>
            <person name="Lu Y."/>
            <person name="Tai Y."/>
            <person name="She G."/>
            <person name="Sun J."/>
            <person name="Cao H."/>
            <person name="Tong W."/>
            <person name="Gao Q."/>
            <person name="Li Y."/>
            <person name="Deng W."/>
            <person name="Jiang X."/>
            <person name="Wang W."/>
            <person name="Chen Q."/>
            <person name="Zhang S."/>
            <person name="Li H."/>
            <person name="Wu J."/>
            <person name="Wang P."/>
            <person name="Li P."/>
            <person name="Shi C."/>
            <person name="Zheng F."/>
            <person name="Jian J."/>
            <person name="Huang B."/>
            <person name="Shan D."/>
            <person name="Shi M."/>
            <person name="Fang C."/>
            <person name="Yue Y."/>
            <person name="Li F."/>
            <person name="Li D."/>
            <person name="Wei S."/>
            <person name="Han B."/>
            <person name="Jiang C."/>
            <person name="Yin Y."/>
            <person name="Xia T."/>
            <person name="Zhang Z."/>
            <person name="Bennetzen J.L."/>
            <person name="Zhao S."/>
            <person name="Wan X."/>
        </authorList>
    </citation>
    <scope>NUCLEOTIDE SEQUENCE [LARGE SCALE GENOMIC DNA]</scope>
    <source>
        <strain evidence="5">cv. Shuchazao</strain>
        <tissue evidence="4">Leaf</tissue>
    </source>
</reference>
<evidence type="ECO:0000313" key="5">
    <source>
        <dbReference type="Proteomes" id="UP000306102"/>
    </source>
</evidence>
<dbReference type="AlphaFoldDB" id="A0A4S4E2Z3"/>
<dbReference type="InterPro" id="IPR048960">
    <property type="entry name" value="POLQ-like_helical"/>
</dbReference>
<evidence type="ECO:0000313" key="4">
    <source>
        <dbReference type="EMBL" id="THG10239.1"/>
    </source>
</evidence>
<dbReference type="GO" id="GO:0005524">
    <property type="term" value="F:ATP binding"/>
    <property type="evidence" value="ECO:0007669"/>
    <property type="project" value="InterPro"/>
</dbReference>
<feature type="region of interest" description="Disordered" evidence="1">
    <location>
        <begin position="353"/>
        <end position="412"/>
    </location>
</feature>
<feature type="domain" description="POLQ-like helical" evidence="3">
    <location>
        <begin position="142"/>
        <end position="196"/>
    </location>
</feature>
<dbReference type="Gene3D" id="3.40.50.670">
    <property type="match status" value="1"/>
</dbReference>
<dbReference type="EMBL" id="SDRB02007967">
    <property type="protein sequence ID" value="THG10239.1"/>
    <property type="molecule type" value="Genomic_DNA"/>
</dbReference>
<accession>A0A4S4E2Z3</accession>
<dbReference type="GO" id="GO:0006302">
    <property type="term" value="P:double-strand break repair"/>
    <property type="evidence" value="ECO:0007669"/>
    <property type="project" value="TreeGrafter"/>
</dbReference>
<dbReference type="Pfam" id="PF21099">
    <property type="entry name" value="POLQ_helical"/>
    <property type="match status" value="1"/>
</dbReference>
<sequence>MNASTGSTGKHGKDLHEEASPLPVKHFDFSFEDKNSDDLSADDTKAEHLEVLLEPLGKHVRSYYGNQGGGTLPKDTSVAVCTIEKANSLINRFLEEGRLSELRIIVIDELHMLVKAIYNHLVEKVQVQAVGRLILLVVSKLLIVLDDLSRAREGFVLASDLHLVYLVTPTNVEVEPDWKLYYERFMQLSTLDQNVWLQLLFFVLVRLIYYKQTLPDMSKSGIVESLLSWANFKQSKDLKKTDGTKRHRITGITKLEDSNDAGGKSSDKCTFILTEGVSTKALAGKQKQNNRKVKDKGRDDKSGVAIQDILQEESLADERKDFTIEDAELVLENSDVSDPVDYSVPSLVMNGSYKGYSLPNHKKQKSPSRGRNQRGKATCNATGLANEVRMPPPEPSGDAAQPNDASESCKAESESEAVLHSLQDRIKKLEQHVVKKVIFLTFLLLLLLLLLPALATNLLVVTNK</sequence>
<feature type="transmembrane region" description="Helical" evidence="2">
    <location>
        <begin position="437"/>
        <end position="460"/>
    </location>
</feature>
<dbReference type="GO" id="GO:0006265">
    <property type="term" value="P:DNA topological change"/>
    <property type="evidence" value="ECO:0007669"/>
    <property type="project" value="InterPro"/>
</dbReference>
<evidence type="ECO:0000256" key="2">
    <source>
        <dbReference type="SAM" id="Phobius"/>
    </source>
</evidence>
<evidence type="ECO:0000259" key="3">
    <source>
        <dbReference type="Pfam" id="PF21099"/>
    </source>
</evidence>
<dbReference type="InterPro" id="IPR027417">
    <property type="entry name" value="P-loop_NTPase"/>
</dbReference>
<dbReference type="PANTHER" id="PTHR10133:SF62">
    <property type="entry name" value="DNA POLYMERASE THETA"/>
    <property type="match status" value="1"/>
</dbReference>
<dbReference type="Proteomes" id="UP000306102">
    <property type="component" value="Unassembled WGS sequence"/>
</dbReference>
<dbReference type="PANTHER" id="PTHR10133">
    <property type="entry name" value="DNA POLYMERASE I"/>
    <property type="match status" value="1"/>
</dbReference>
<dbReference type="InterPro" id="IPR013759">
    <property type="entry name" value="Topo_IIA_B_C"/>
</dbReference>
<keyword evidence="2" id="KW-0812">Transmembrane</keyword>
<dbReference type="InterPro" id="IPR002298">
    <property type="entry name" value="DNA_polymerase_A"/>
</dbReference>
<keyword evidence="5" id="KW-1185">Reference proteome</keyword>
<evidence type="ECO:0000256" key="1">
    <source>
        <dbReference type="SAM" id="MobiDB-lite"/>
    </source>
</evidence>
<protein>
    <recommendedName>
        <fullName evidence="3">POLQ-like helical domain-containing protein</fullName>
    </recommendedName>
</protein>
<dbReference type="GO" id="GO:0003677">
    <property type="term" value="F:DNA binding"/>
    <property type="evidence" value="ECO:0007669"/>
    <property type="project" value="InterPro"/>
</dbReference>
<dbReference type="SUPFAM" id="SSF52540">
    <property type="entry name" value="P-loop containing nucleoside triphosphate hydrolases"/>
    <property type="match status" value="1"/>
</dbReference>
<keyword evidence="2" id="KW-1133">Transmembrane helix</keyword>
<dbReference type="GO" id="GO:0006261">
    <property type="term" value="P:DNA-templated DNA replication"/>
    <property type="evidence" value="ECO:0007669"/>
    <property type="project" value="InterPro"/>
</dbReference>
<comment type="caution">
    <text evidence="4">The sequence shown here is derived from an EMBL/GenBank/DDBJ whole genome shotgun (WGS) entry which is preliminary data.</text>
</comment>